<protein>
    <submittedName>
        <fullName evidence="6">Transcriptional regulator, TetR family protein</fullName>
    </submittedName>
</protein>
<organism evidence="6 7">
    <name type="scientific">Hyalangium minutum</name>
    <dbReference type="NCBI Taxonomy" id="394096"/>
    <lineage>
        <taxon>Bacteria</taxon>
        <taxon>Pseudomonadati</taxon>
        <taxon>Myxococcota</taxon>
        <taxon>Myxococcia</taxon>
        <taxon>Myxococcales</taxon>
        <taxon>Cystobacterineae</taxon>
        <taxon>Archangiaceae</taxon>
        <taxon>Hyalangium</taxon>
    </lineage>
</organism>
<dbReference type="Gene3D" id="1.10.10.60">
    <property type="entry name" value="Homeodomain-like"/>
    <property type="match status" value="1"/>
</dbReference>
<evidence type="ECO:0000256" key="4">
    <source>
        <dbReference type="PROSITE-ProRule" id="PRU00335"/>
    </source>
</evidence>
<evidence type="ECO:0000259" key="5">
    <source>
        <dbReference type="PROSITE" id="PS50977"/>
    </source>
</evidence>
<keyword evidence="1" id="KW-0805">Transcription regulation</keyword>
<evidence type="ECO:0000256" key="1">
    <source>
        <dbReference type="ARBA" id="ARBA00023015"/>
    </source>
</evidence>
<dbReference type="EMBL" id="JMCB01000001">
    <property type="protein sequence ID" value="KFE72013.1"/>
    <property type="molecule type" value="Genomic_DNA"/>
</dbReference>
<dbReference type="PANTHER" id="PTHR47506:SF7">
    <property type="entry name" value="TRANSCRIPTIONAL REGULATORY PROTEIN"/>
    <property type="match status" value="1"/>
</dbReference>
<dbReference type="PROSITE" id="PS50977">
    <property type="entry name" value="HTH_TETR_2"/>
    <property type="match status" value="1"/>
</dbReference>
<sequence length="197" mass="21480">MRLTKEQAAQNRRDILEAAGRLFRERGFEGVGIADLMKAAGFTHGGFYNHFPSKQALAAEMCSEAFQRSNSKLAEELEQAPDEALRGFVEHYLSPEHRDDPAQGCTLAALAADTGRQPQEVQESVAKGLEEVIQLIAANLTQALPEPRTAGKTSPRERAIQLMSEVVGGLILARAVAAANPEFSDEILEANLRKLIK</sequence>
<comment type="caution">
    <text evidence="6">The sequence shown here is derived from an EMBL/GenBank/DDBJ whole genome shotgun (WGS) entry which is preliminary data.</text>
</comment>
<dbReference type="PATRIC" id="fig|394096.3.peg.272"/>
<dbReference type="PANTHER" id="PTHR47506">
    <property type="entry name" value="TRANSCRIPTIONAL REGULATORY PROTEIN"/>
    <property type="match status" value="1"/>
</dbReference>
<dbReference type="InterPro" id="IPR001647">
    <property type="entry name" value="HTH_TetR"/>
</dbReference>
<dbReference type="STRING" id="394096.DB31_0274"/>
<evidence type="ECO:0000313" key="6">
    <source>
        <dbReference type="EMBL" id="KFE72013.1"/>
    </source>
</evidence>
<dbReference type="Pfam" id="PF16925">
    <property type="entry name" value="TetR_C_13"/>
    <property type="match status" value="1"/>
</dbReference>
<dbReference type="SUPFAM" id="SSF46689">
    <property type="entry name" value="Homeodomain-like"/>
    <property type="match status" value="1"/>
</dbReference>
<reference evidence="6 7" key="1">
    <citation type="submission" date="2014-04" db="EMBL/GenBank/DDBJ databases">
        <title>Genome assembly of Hyalangium minutum DSM 14724.</title>
        <authorList>
            <person name="Sharma G."/>
            <person name="Subramanian S."/>
        </authorList>
    </citation>
    <scope>NUCLEOTIDE SEQUENCE [LARGE SCALE GENOMIC DNA]</scope>
    <source>
        <strain evidence="6 7">DSM 14724</strain>
    </source>
</reference>
<keyword evidence="7" id="KW-1185">Reference proteome</keyword>
<feature type="DNA-binding region" description="H-T-H motif" evidence="4">
    <location>
        <begin position="32"/>
        <end position="51"/>
    </location>
</feature>
<dbReference type="PRINTS" id="PR00455">
    <property type="entry name" value="HTHTETR"/>
</dbReference>
<feature type="domain" description="HTH tetR-type" evidence="5">
    <location>
        <begin position="9"/>
        <end position="69"/>
    </location>
</feature>
<dbReference type="GO" id="GO:0003677">
    <property type="term" value="F:DNA binding"/>
    <property type="evidence" value="ECO:0007669"/>
    <property type="project" value="UniProtKB-UniRule"/>
</dbReference>
<accession>A0A085WWF0</accession>
<dbReference type="Proteomes" id="UP000028725">
    <property type="component" value="Unassembled WGS sequence"/>
</dbReference>
<evidence type="ECO:0000313" key="7">
    <source>
        <dbReference type="Proteomes" id="UP000028725"/>
    </source>
</evidence>
<proteinExistence type="predicted"/>
<evidence type="ECO:0000256" key="3">
    <source>
        <dbReference type="ARBA" id="ARBA00023163"/>
    </source>
</evidence>
<dbReference type="RefSeq" id="WP_044180876.1">
    <property type="nucleotide sequence ID" value="NZ_JMCB01000001.1"/>
</dbReference>
<keyword evidence="3" id="KW-0804">Transcription</keyword>
<evidence type="ECO:0000256" key="2">
    <source>
        <dbReference type="ARBA" id="ARBA00023125"/>
    </source>
</evidence>
<dbReference type="Pfam" id="PF00440">
    <property type="entry name" value="TetR_N"/>
    <property type="match status" value="1"/>
</dbReference>
<dbReference type="InterPro" id="IPR009057">
    <property type="entry name" value="Homeodomain-like_sf"/>
</dbReference>
<dbReference type="OrthoDB" id="9798857at2"/>
<name>A0A085WWF0_9BACT</name>
<dbReference type="Gene3D" id="1.10.357.10">
    <property type="entry name" value="Tetracycline Repressor, domain 2"/>
    <property type="match status" value="1"/>
</dbReference>
<keyword evidence="2 4" id="KW-0238">DNA-binding</keyword>
<gene>
    <name evidence="6" type="ORF">DB31_0274</name>
</gene>
<dbReference type="InterPro" id="IPR011075">
    <property type="entry name" value="TetR_C"/>
</dbReference>
<dbReference type="SUPFAM" id="SSF48498">
    <property type="entry name" value="Tetracyclin repressor-like, C-terminal domain"/>
    <property type="match status" value="1"/>
</dbReference>
<dbReference type="AlphaFoldDB" id="A0A085WWF0"/>
<dbReference type="InterPro" id="IPR036271">
    <property type="entry name" value="Tet_transcr_reg_TetR-rel_C_sf"/>
</dbReference>